<evidence type="ECO:0000256" key="1">
    <source>
        <dbReference type="SAM" id="MobiDB-lite"/>
    </source>
</evidence>
<feature type="non-terminal residue" evidence="2">
    <location>
        <position position="1"/>
    </location>
</feature>
<feature type="compositionally biased region" description="Low complexity" evidence="1">
    <location>
        <begin position="156"/>
        <end position="171"/>
    </location>
</feature>
<organism evidence="2 3">
    <name type="scientific">Colletotrichum tamarilloi</name>
    <dbReference type="NCBI Taxonomy" id="1209934"/>
    <lineage>
        <taxon>Eukaryota</taxon>
        <taxon>Fungi</taxon>
        <taxon>Dikarya</taxon>
        <taxon>Ascomycota</taxon>
        <taxon>Pezizomycotina</taxon>
        <taxon>Sordariomycetes</taxon>
        <taxon>Hypocreomycetidae</taxon>
        <taxon>Glomerellales</taxon>
        <taxon>Glomerellaceae</taxon>
        <taxon>Colletotrichum</taxon>
        <taxon>Colletotrichum acutatum species complex</taxon>
    </lineage>
</organism>
<evidence type="ECO:0000313" key="3">
    <source>
        <dbReference type="Proteomes" id="UP001227543"/>
    </source>
</evidence>
<reference evidence="2 3" key="1">
    <citation type="submission" date="2016-10" db="EMBL/GenBank/DDBJ databases">
        <title>The genome sequence of Colletotrichum fioriniae PJ7.</title>
        <authorList>
            <person name="Baroncelli R."/>
        </authorList>
    </citation>
    <scope>NUCLEOTIDE SEQUENCE [LARGE SCALE GENOMIC DNA]</scope>
    <source>
        <strain evidence="2 3">Tom-12</strain>
    </source>
</reference>
<protein>
    <submittedName>
        <fullName evidence="2">Repetitive proline-rich cell wall protein</fullName>
    </submittedName>
</protein>
<comment type="caution">
    <text evidence="2">The sequence shown here is derived from an EMBL/GenBank/DDBJ whole genome shotgun (WGS) entry which is preliminary data.</text>
</comment>
<proteinExistence type="predicted"/>
<evidence type="ECO:0000313" key="2">
    <source>
        <dbReference type="EMBL" id="KAK1501328.1"/>
    </source>
</evidence>
<dbReference type="EMBL" id="MLFU01000016">
    <property type="protein sequence ID" value="KAK1501328.1"/>
    <property type="molecule type" value="Genomic_DNA"/>
</dbReference>
<sequence length="606" mass="65979">TWVSLNLVEPRRPRLSSSSSNLVSWLQLHYAHRVAYASSSDFESTIAPLAVVSPFGRDEVVHPYTPQDSSYTSVLTYPIELSSSHSLSSRFFPTVRLHLQDRLPSYHTLGVLVLYTLPKVLFHGSGRGRSAVHMAQDYCKPQWRSPTSVGRQAEMSSRPSHSASSSPRPSACRQTGLLKRLSLELKPRFLRPSFQEYLSFEKLSISPPPAAMKFTTALLALAATALATEDHDWGKDKTKTIVTEVLTTYTTVCPVTITKPGEHTTQYETITTTSTVVEKHPTTIYETLPGATEVVTEIDTDYTTYTTYCPITETIVGEGTTKTVVYTTLSTVVEKKPTKIIETVPGPTAVVTATDVQLTTLTSLCPVTETYTEGGKTWTKTYTTTSTIVTHVPTKVWQTEKLPDVTKTEKDVEYTTITSLCPVTETKTIGGETVVVTYTSTSTIVTEVPTKVDVWTTVKTTQHLSTEVYETITKPVTTYQTIEHGETVWITATGTKTITVEKVHTLTEVIVETKTAHVEVTQAVTVGGESVVTQKSWVYITVSGTVYATQTRPASTLVVPTTSAVILPPVTVSSQAPVVVPTAAADARRAPAAAFLAGLFGAVALL</sequence>
<feature type="region of interest" description="Disordered" evidence="1">
    <location>
        <begin position="143"/>
        <end position="172"/>
    </location>
</feature>
<gene>
    <name evidence="2" type="ORF">CTAM01_06053</name>
</gene>
<dbReference type="RefSeq" id="XP_060383273.1">
    <property type="nucleotide sequence ID" value="XM_060522083.1"/>
</dbReference>
<keyword evidence="3" id="KW-1185">Reference proteome</keyword>
<dbReference type="GeneID" id="85406321"/>
<accession>A0ABQ9RCX2</accession>
<name>A0ABQ9RCX2_9PEZI</name>
<dbReference type="Proteomes" id="UP001227543">
    <property type="component" value="Unassembled WGS sequence"/>
</dbReference>